<organism evidence="1 2">
    <name type="scientific">Dillenia turbinata</name>
    <dbReference type="NCBI Taxonomy" id="194707"/>
    <lineage>
        <taxon>Eukaryota</taxon>
        <taxon>Viridiplantae</taxon>
        <taxon>Streptophyta</taxon>
        <taxon>Embryophyta</taxon>
        <taxon>Tracheophyta</taxon>
        <taxon>Spermatophyta</taxon>
        <taxon>Magnoliopsida</taxon>
        <taxon>eudicotyledons</taxon>
        <taxon>Gunneridae</taxon>
        <taxon>Pentapetalae</taxon>
        <taxon>Dilleniales</taxon>
        <taxon>Dilleniaceae</taxon>
        <taxon>Dillenia</taxon>
    </lineage>
</organism>
<evidence type="ECO:0000313" key="1">
    <source>
        <dbReference type="EMBL" id="KAK6939674.1"/>
    </source>
</evidence>
<name>A0AAN8ZG27_9MAGN</name>
<dbReference type="Proteomes" id="UP001370490">
    <property type="component" value="Unassembled WGS sequence"/>
</dbReference>
<reference evidence="1 2" key="1">
    <citation type="submission" date="2023-12" db="EMBL/GenBank/DDBJ databases">
        <title>A high-quality genome assembly for Dillenia turbinata (Dilleniales).</title>
        <authorList>
            <person name="Chanderbali A."/>
        </authorList>
    </citation>
    <scope>NUCLEOTIDE SEQUENCE [LARGE SCALE GENOMIC DNA]</scope>
    <source>
        <strain evidence="1">LSX21</strain>
        <tissue evidence="1">Leaf</tissue>
    </source>
</reference>
<keyword evidence="2" id="KW-1185">Reference proteome</keyword>
<evidence type="ECO:0000313" key="2">
    <source>
        <dbReference type="Proteomes" id="UP001370490"/>
    </source>
</evidence>
<accession>A0AAN8ZG27</accession>
<gene>
    <name evidence="1" type="ORF">RJ641_029205</name>
</gene>
<dbReference type="AlphaFoldDB" id="A0AAN8ZG27"/>
<proteinExistence type="predicted"/>
<sequence>MKHDQQFPNIYELKLLLRLQIGQCLLSSTIQVQSFEWERMRKEEIDMKEGTGLAIHKAKPFEALRCAQPRQARLAFFPNFEATVGVLSKFLYDKTLIMISQGFHNMDNERQILYVPKNQAYIQLNKKNVHQT</sequence>
<comment type="caution">
    <text evidence="1">The sequence shown here is derived from an EMBL/GenBank/DDBJ whole genome shotgun (WGS) entry which is preliminary data.</text>
</comment>
<protein>
    <submittedName>
        <fullName evidence="1">Uncharacterized protein</fullName>
    </submittedName>
</protein>
<dbReference type="EMBL" id="JBAMMX010000005">
    <property type="protein sequence ID" value="KAK6939674.1"/>
    <property type="molecule type" value="Genomic_DNA"/>
</dbReference>